<evidence type="ECO:0000256" key="3">
    <source>
        <dbReference type="ARBA" id="ARBA00022676"/>
    </source>
</evidence>
<evidence type="ECO:0000256" key="9">
    <source>
        <dbReference type="PROSITE-ProRule" id="PRU01373"/>
    </source>
</evidence>
<dbReference type="InterPro" id="IPR038063">
    <property type="entry name" value="Transpep_catalytic_dom"/>
</dbReference>
<gene>
    <name evidence="14" type="ORF">J2S00_002787</name>
</gene>
<comment type="pathway">
    <text evidence="1 9">Cell wall biogenesis; peptidoglycan biosynthesis.</text>
</comment>
<dbReference type="Gene3D" id="2.40.440.10">
    <property type="entry name" value="L,D-transpeptidase catalytic domain-like"/>
    <property type="match status" value="1"/>
</dbReference>
<protein>
    <submittedName>
        <fullName evidence="14">Nucleoid-associated protein YgaU</fullName>
    </submittedName>
</protein>
<keyword evidence="11" id="KW-0472">Membrane</keyword>
<name>A0ABU0CXG1_9BACI</name>
<dbReference type="Pfam" id="PF03734">
    <property type="entry name" value="YkuD"/>
    <property type="match status" value="1"/>
</dbReference>
<dbReference type="PANTHER" id="PTHR30582">
    <property type="entry name" value="L,D-TRANSPEPTIDASE"/>
    <property type="match status" value="1"/>
</dbReference>
<evidence type="ECO:0000313" key="15">
    <source>
        <dbReference type="Proteomes" id="UP001232445"/>
    </source>
</evidence>
<evidence type="ECO:0000313" key="14">
    <source>
        <dbReference type="EMBL" id="MDQ0339992.1"/>
    </source>
</evidence>
<dbReference type="EMBL" id="JAUSUQ010000010">
    <property type="protein sequence ID" value="MDQ0339992.1"/>
    <property type="molecule type" value="Genomic_DNA"/>
</dbReference>
<evidence type="ECO:0000256" key="5">
    <source>
        <dbReference type="ARBA" id="ARBA00022801"/>
    </source>
</evidence>
<organism evidence="14 15">
    <name type="scientific">Caldalkalibacillus uzonensis</name>
    <dbReference type="NCBI Taxonomy" id="353224"/>
    <lineage>
        <taxon>Bacteria</taxon>
        <taxon>Bacillati</taxon>
        <taxon>Bacillota</taxon>
        <taxon>Bacilli</taxon>
        <taxon>Bacillales</taxon>
        <taxon>Bacillaceae</taxon>
        <taxon>Caldalkalibacillus</taxon>
    </lineage>
</organism>
<feature type="domain" description="L,D-TPase catalytic" evidence="13">
    <location>
        <begin position="400"/>
        <end position="523"/>
    </location>
</feature>
<dbReference type="InterPro" id="IPR018392">
    <property type="entry name" value="LysM"/>
</dbReference>
<evidence type="ECO:0000256" key="2">
    <source>
        <dbReference type="ARBA" id="ARBA00005992"/>
    </source>
</evidence>
<keyword evidence="15" id="KW-1185">Reference proteome</keyword>
<feature type="transmembrane region" description="Helical" evidence="11">
    <location>
        <begin position="25"/>
        <end position="44"/>
    </location>
</feature>
<keyword evidence="5" id="KW-0378">Hydrolase</keyword>
<evidence type="ECO:0000256" key="4">
    <source>
        <dbReference type="ARBA" id="ARBA00022679"/>
    </source>
</evidence>
<feature type="compositionally biased region" description="Basic and acidic residues" evidence="10">
    <location>
        <begin position="120"/>
        <end position="146"/>
    </location>
</feature>
<evidence type="ECO:0000259" key="13">
    <source>
        <dbReference type="PROSITE" id="PS52029"/>
    </source>
</evidence>
<keyword evidence="4" id="KW-0808">Transferase</keyword>
<feature type="domain" description="LysM" evidence="12">
    <location>
        <begin position="217"/>
        <end position="265"/>
    </location>
</feature>
<dbReference type="CDD" id="cd16913">
    <property type="entry name" value="YkuD_like"/>
    <property type="match status" value="1"/>
</dbReference>
<dbReference type="InterPro" id="IPR005490">
    <property type="entry name" value="LD_TPept_cat_dom"/>
</dbReference>
<dbReference type="Pfam" id="PF01476">
    <property type="entry name" value="LysM"/>
    <property type="match status" value="3"/>
</dbReference>
<dbReference type="CDD" id="cd00118">
    <property type="entry name" value="LysM"/>
    <property type="match status" value="3"/>
</dbReference>
<evidence type="ECO:0000256" key="11">
    <source>
        <dbReference type="SAM" id="Phobius"/>
    </source>
</evidence>
<feature type="active site" description="Proton donor/acceptor" evidence="9">
    <location>
        <position position="483"/>
    </location>
</feature>
<feature type="compositionally biased region" description="Basic and acidic residues" evidence="10">
    <location>
        <begin position="89"/>
        <end position="99"/>
    </location>
</feature>
<sequence>MNSQHSPLSRKEKYRALRRKRLKRWILLLLVAIVAGLSLVWWSMGDFQPFHLLHWAGTLWTQHLLTDSTPELEDTPAEQSFAPSVPEKNPADRLLHPGPEFLHDEHHELMGHINQLQDQLKQEDTKAEHDPADTDTDRDTDADKETPASAETSPAGQQHKPPAADQGALSARQNDQQELTFPEKKSPAADQKQPHNKQENRLTIRQYILHKGEQWALAHKVQPGETLHQLAVSYYQTSRFYDLISRFNGLTNPSQGLLAGQVIRIPTPLTWEHTVQQGETLYSISLKYYQSGRYQEHIARWNSITEPEKELKAGQVLSLYHPYIRIHQVEPGDTLYQISHAYYQLGRFQTLLAHFNELADADKGLKAGTNLYIPDRHIIETLNIPDDHSHVPNEPAHTGDYIHIELTKRTLTLYQDGKLVRTFPIAIGKNGSTPQGTFTIVNKVKNPWYLPDNIPGGDPANPLGSRWLGLSVPGTNGYTYGIHGTNNPSSIGQSVSKGCIRLHNADVEWLFKQVSVGTTAIIE</sequence>
<comment type="similarity">
    <text evidence="2">Belongs to the YkuD family.</text>
</comment>
<proteinExistence type="inferred from homology"/>
<keyword evidence="6 9" id="KW-0133">Cell shape</keyword>
<evidence type="ECO:0000256" key="6">
    <source>
        <dbReference type="ARBA" id="ARBA00022960"/>
    </source>
</evidence>
<keyword evidence="7 9" id="KW-0573">Peptidoglycan synthesis</keyword>
<dbReference type="Gene3D" id="3.10.350.10">
    <property type="entry name" value="LysM domain"/>
    <property type="match status" value="3"/>
</dbReference>
<accession>A0ABU0CXG1</accession>
<evidence type="ECO:0000256" key="1">
    <source>
        <dbReference type="ARBA" id="ARBA00004752"/>
    </source>
</evidence>
<feature type="active site" description="Nucleophile" evidence="9">
    <location>
        <position position="499"/>
    </location>
</feature>
<keyword evidence="3" id="KW-0328">Glycosyltransferase</keyword>
<dbReference type="SUPFAM" id="SSF141523">
    <property type="entry name" value="L,D-transpeptidase catalytic domain-like"/>
    <property type="match status" value="1"/>
</dbReference>
<keyword evidence="11" id="KW-0812">Transmembrane</keyword>
<feature type="region of interest" description="Disordered" evidence="10">
    <location>
        <begin position="71"/>
        <end position="99"/>
    </location>
</feature>
<dbReference type="Proteomes" id="UP001232445">
    <property type="component" value="Unassembled WGS sequence"/>
</dbReference>
<feature type="compositionally biased region" description="Basic and acidic residues" evidence="10">
    <location>
        <begin position="181"/>
        <end position="200"/>
    </location>
</feature>
<keyword evidence="11" id="KW-1133">Transmembrane helix</keyword>
<dbReference type="PROSITE" id="PS51782">
    <property type="entry name" value="LYSM"/>
    <property type="match status" value="2"/>
</dbReference>
<evidence type="ECO:0000256" key="7">
    <source>
        <dbReference type="ARBA" id="ARBA00022984"/>
    </source>
</evidence>
<dbReference type="SMART" id="SM00257">
    <property type="entry name" value="LysM"/>
    <property type="match status" value="3"/>
</dbReference>
<reference evidence="14 15" key="1">
    <citation type="submission" date="2023-07" db="EMBL/GenBank/DDBJ databases">
        <title>Genomic Encyclopedia of Type Strains, Phase IV (KMG-IV): sequencing the most valuable type-strain genomes for metagenomic binning, comparative biology and taxonomic classification.</title>
        <authorList>
            <person name="Goeker M."/>
        </authorList>
    </citation>
    <scope>NUCLEOTIDE SEQUENCE [LARGE SCALE GENOMIC DNA]</scope>
    <source>
        <strain evidence="14 15">DSM 17740</strain>
    </source>
</reference>
<feature type="region of interest" description="Disordered" evidence="10">
    <location>
        <begin position="118"/>
        <end position="200"/>
    </location>
</feature>
<dbReference type="InterPro" id="IPR036779">
    <property type="entry name" value="LysM_dom_sf"/>
</dbReference>
<keyword evidence="8 9" id="KW-0961">Cell wall biogenesis/degradation</keyword>
<dbReference type="SUPFAM" id="SSF54106">
    <property type="entry name" value="LysM domain"/>
    <property type="match status" value="1"/>
</dbReference>
<dbReference type="InterPro" id="IPR050979">
    <property type="entry name" value="LD-transpeptidase"/>
</dbReference>
<dbReference type="PANTHER" id="PTHR30582:SF24">
    <property type="entry name" value="L,D-TRANSPEPTIDASE ERFK_SRFK-RELATED"/>
    <property type="match status" value="1"/>
</dbReference>
<comment type="caution">
    <text evidence="14">The sequence shown here is derived from an EMBL/GenBank/DDBJ whole genome shotgun (WGS) entry which is preliminary data.</text>
</comment>
<dbReference type="PROSITE" id="PS52029">
    <property type="entry name" value="LD_TPASE"/>
    <property type="match status" value="1"/>
</dbReference>
<dbReference type="RefSeq" id="WP_307340835.1">
    <property type="nucleotide sequence ID" value="NZ_JAUSUQ010000010.1"/>
</dbReference>
<evidence type="ECO:0000256" key="8">
    <source>
        <dbReference type="ARBA" id="ARBA00023316"/>
    </source>
</evidence>
<evidence type="ECO:0000256" key="10">
    <source>
        <dbReference type="SAM" id="MobiDB-lite"/>
    </source>
</evidence>
<evidence type="ECO:0000259" key="12">
    <source>
        <dbReference type="PROSITE" id="PS51782"/>
    </source>
</evidence>
<feature type="domain" description="LysM" evidence="12">
    <location>
        <begin position="271"/>
        <end position="319"/>
    </location>
</feature>